<sequence length="344" mass="35991">MSIEDVALPTSTEIEADQTFEDGIRLLFGTDEDVIRVFDSPGRAANAAYAGVLAGTPVYAKAIPANSLIESNITADGDFVWYTNTGGNSIEAMRIDASARSVVFPQDNDPVTPTLAFHDGGDGFYSNASDQITVAIAGIGEINITNQEIRGGGINNFSIRHSKVVGGGEPFYTIRGDENTGMGSEGSDILSFFAGAFEIMRLTENLVADDESAITMAGPTKTTTSDATTSGRILDILARTYNWDGGVNITTPIDGIGLRMLAPVIASDSAMVITQLSTLYVAAPDVSDAEVTATLLLAAEFDGGVLMTGARFLETQGADVASTNNLVLGIDGNSFEITGTTDIN</sequence>
<comment type="caution">
    <text evidence="1">The sequence shown here is derived from an EMBL/GenBank/DDBJ whole genome shotgun (WGS) entry which is preliminary data.</text>
</comment>
<dbReference type="EMBL" id="LAZR01036240">
    <property type="protein sequence ID" value="KKL25370.1"/>
    <property type="molecule type" value="Genomic_DNA"/>
</dbReference>
<gene>
    <name evidence="1" type="ORF">LCGC14_2405980</name>
</gene>
<protein>
    <submittedName>
        <fullName evidence="1">Uncharacterized protein</fullName>
    </submittedName>
</protein>
<feature type="non-terminal residue" evidence="1">
    <location>
        <position position="344"/>
    </location>
</feature>
<organism evidence="1">
    <name type="scientific">marine sediment metagenome</name>
    <dbReference type="NCBI Taxonomy" id="412755"/>
    <lineage>
        <taxon>unclassified sequences</taxon>
        <taxon>metagenomes</taxon>
        <taxon>ecological metagenomes</taxon>
    </lineage>
</organism>
<reference evidence="1" key="1">
    <citation type="journal article" date="2015" name="Nature">
        <title>Complex archaea that bridge the gap between prokaryotes and eukaryotes.</title>
        <authorList>
            <person name="Spang A."/>
            <person name="Saw J.H."/>
            <person name="Jorgensen S.L."/>
            <person name="Zaremba-Niedzwiedzka K."/>
            <person name="Martijn J."/>
            <person name="Lind A.E."/>
            <person name="van Eijk R."/>
            <person name="Schleper C."/>
            <person name="Guy L."/>
            <person name="Ettema T.J."/>
        </authorList>
    </citation>
    <scope>NUCLEOTIDE SEQUENCE</scope>
</reference>
<proteinExistence type="predicted"/>
<name>A0A0F9BTX1_9ZZZZ</name>
<dbReference type="AlphaFoldDB" id="A0A0F9BTX1"/>
<evidence type="ECO:0000313" key="1">
    <source>
        <dbReference type="EMBL" id="KKL25370.1"/>
    </source>
</evidence>
<accession>A0A0F9BTX1</accession>